<proteinExistence type="predicted"/>
<name>A0A1H0V0F9_9PSED</name>
<evidence type="ECO:0000313" key="3">
    <source>
        <dbReference type="Proteomes" id="UP000183042"/>
    </source>
</evidence>
<evidence type="ECO:0000313" key="2">
    <source>
        <dbReference type="EMBL" id="SDP71940.1"/>
    </source>
</evidence>
<feature type="transmembrane region" description="Helical" evidence="1">
    <location>
        <begin position="71"/>
        <end position="91"/>
    </location>
</feature>
<keyword evidence="1" id="KW-0472">Membrane</keyword>
<feature type="transmembrane region" description="Helical" evidence="1">
    <location>
        <begin position="115"/>
        <end position="136"/>
    </location>
</feature>
<accession>A0A1H0V0F9</accession>
<keyword evidence="1" id="KW-1133">Transmembrane helix</keyword>
<evidence type="ECO:0008006" key="4">
    <source>
        <dbReference type="Google" id="ProtNLM"/>
    </source>
</evidence>
<protein>
    <recommendedName>
        <fullName evidence="4">Integral membrane protein</fullName>
    </recommendedName>
</protein>
<dbReference type="Proteomes" id="UP000183042">
    <property type="component" value="Unassembled WGS sequence"/>
</dbReference>
<feature type="transmembrane region" description="Helical" evidence="1">
    <location>
        <begin position="42"/>
        <end position="59"/>
    </location>
</feature>
<organism evidence="2 3">
    <name type="scientific">Pseudomonas congelans</name>
    <dbReference type="NCBI Taxonomy" id="200452"/>
    <lineage>
        <taxon>Bacteria</taxon>
        <taxon>Pseudomonadati</taxon>
        <taxon>Pseudomonadota</taxon>
        <taxon>Gammaproteobacteria</taxon>
        <taxon>Pseudomonadales</taxon>
        <taxon>Pseudomonadaceae</taxon>
        <taxon>Pseudomonas</taxon>
    </lineage>
</organism>
<reference evidence="2 3" key="1">
    <citation type="submission" date="2016-10" db="EMBL/GenBank/DDBJ databases">
        <authorList>
            <person name="Varghese N."/>
            <person name="Submissions S."/>
        </authorList>
    </citation>
    <scope>NUCLEOTIDE SEQUENCE [LARGE SCALE GENOMIC DNA]</scope>
    <source>
        <strain evidence="2 3">DSM 14939</strain>
    </source>
</reference>
<sequence>MRSSQNRVAERVAFAAGIALLGYVVAKGFSDQIGVDISAGGRLLFSIVLCLSLVGYAIWNELTDGLLGCRALLPLALSTLWSGFWPAMQYWGVKGLYFPGLSIERLDVEWWASTYMQWGGSAVLLFGGYGIAYWTWRRY</sequence>
<gene>
    <name evidence="2" type="ORF">SAMN05216596_107143</name>
</gene>
<evidence type="ECO:0000256" key="1">
    <source>
        <dbReference type="SAM" id="Phobius"/>
    </source>
</evidence>
<comment type="caution">
    <text evidence="2">The sequence shown here is derived from an EMBL/GenBank/DDBJ whole genome shotgun (WGS) entry which is preliminary data.</text>
</comment>
<keyword evidence="1" id="KW-0812">Transmembrane</keyword>
<keyword evidence="3" id="KW-1185">Reference proteome</keyword>
<dbReference type="EMBL" id="FNJH01000007">
    <property type="protein sequence ID" value="SDP71940.1"/>
    <property type="molecule type" value="Genomic_DNA"/>
</dbReference>